<sequence length="349" mass="36943">MGALALAAATTTLATNVVTAAPATAAPLLCQIADVLPTGSAGSANATQYGCAEAGELLDMRIGDVRATQPSLGYDEVYYKLGRYSQGKDEINKKFDDWCEANGQLEAASAQPDARLDNPASFTCALPVGQETDESIAAMKTVVIGPGGVPYLTDGHHTLTSFYETADGGPNLHVRLRVVANLSDLSPADFWAKMQAEKWVWNRDVNGSEVPVEQLPAGVGLANFQDDKYRSLTYSARDIGFTPGSIAFQEFYWGAWVRDSGAVDISGWNNNDLASYLATVEAVSRAQVAVPKDAVIDNGRTAAELGALDAWNDGKATTKGEFGKLSAPYSDAKPGKLAYALLYKSGLGN</sequence>
<evidence type="ECO:0000313" key="3">
    <source>
        <dbReference type="Proteomes" id="UP000077519"/>
    </source>
</evidence>
<feature type="signal peptide" evidence="1">
    <location>
        <begin position="1"/>
        <end position="20"/>
    </location>
</feature>
<name>A0A177Y6X5_9NOCA</name>
<organism evidence="2 3">
    <name type="scientific">Rhodococcoides kyotonense</name>
    <dbReference type="NCBI Taxonomy" id="398843"/>
    <lineage>
        <taxon>Bacteria</taxon>
        <taxon>Bacillati</taxon>
        <taxon>Actinomycetota</taxon>
        <taxon>Actinomycetes</taxon>
        <taxon>Mycobacteriales</taxon>
        <taxon>Nocardiaceae</taxon>
        <taxon>Rhodococcoides</taxon>
    </lineage>
</organism>
<dbReference type="Proteomes" id="UP000077519">
    <property type="component" value="Unassembled WGS sequence"/>
</dbReference>
<comment type="caution">
    <text evidence="2">The sequence shown here is derived from an EMBL/GenBank/DDBJ whole genome shotgun (WGS) entry which is preliminary data.</text>
</comment>
<dbReference type="InterPro" id="IPR036086">
    <property type="entry name" value="ParB/Sulfiredoxin_sf"/>
</dbReference>
<dbReference type="InterPro" id="IPR014956">
    <property type="entry name" value="ParBc_2"/>
</dbReference>
<reference evidence="2 3" key="1">
    <citation type="submission" date="2016-03" db="EMBL/GenBank/DDBJ databases">
        <title>Genome sequence of Rhodococcus kyotonensis KB10.</title>
        <authorList>
            <person name="Jeong H."/>
            <person name="Hong C.E."/>
            <person name="Jo S.H."/>
            <person name="Park J.M."/>
        </authorList>
    </citation>
    <scope>NUCLEOTIDE SEQUENCE [LARGE SCALE GENOMIC DNA]</scope>
    <source>
        <strain evidence="2 3">KB10</strain>
    </source>
</reference>
<feature type="chain" id="PRO_5038595189" evidence="1">
    <location>
        <begin position="21"/>
        <end position="349"/>
    </location>
</feature>
<keyword evidence="1" id="KW-0732">Signal</keyword>
<gene>
    <name evidence="2" type="ORF">A3K89_12830</name>
</gene>
<keyword evidence="3" id="KW-1185">Reference proteome</keyword>
<dbReference type="Pfam" id="PF08857">
    <property type="entry name" value="ParBc_2"/>
    <property type="match status" value="1"/>
</dbReference>
<dbReference type="CDD" id="cd16390">
    <property type="entry name" value="ParB_N_Srx_like"/>
    <property type="match status" value="1"/>
</dbReference>
<dbReference type="AlphaFoldDB" id="A0A177Y6X5"/>
<evidence type="ECO:0000313" key="2">
    <source>
        <dbReference type="EMBL" id="OAK51273.1"/>
    </source>
</evidence>
<dbReference type="EMBL" id="LVHI01000040">
    <property type="protein sequence ID" value="OAK51273.1"/>
    <property type="molecule type" value="Genomic_DNA"/>
</dbReference>
<dbReference type="Gene3D" id="3.90.1530.10">
    <property type="entry name" value="Conserved hypothetical protein from pyrococcus furiosus pfu- 392566-001, ParB domain"/>
    <property type="match status" value="1"/>
</dbReference>
<accession>A0A177Y6X5</accession>
<evidence type="ECO:0000256" key="1">
    <source>
        <dbReference type="SAM" id="SignalP"/>
    </source>
</evidence>
<protein>
    <submittedName>
        <fullName evidence="2">Chromosome partitioning protein ParB</fullName>
    </submittedName>
</protein>
<proteinExistence type="predicted"/>
<dbReference type="SUPFAM" id="SSF110849">
    <property type="entry name" value="ParB/Sulfiredoxin"/>
    <property type="match status" value="1"/>
</dbReference>